<evidence type="ECO:0000259" key="10">
    <source>
        <dbReference type="Pfam" id="PF00082"/>
    </source>
</evidence>
<dbReference type="FunFam" id="3.40.50.200:FF:000006">
    <property type="entry name" value="Subtilisin-like protease SBT1.5"/>
    <property type="match status" value="1"/>
</dbReference>
<dbReference type="Gene3D" id="3.40.50.200">
    <property type="entry name" value="Peptidase S8/S53 domain"/>
    <property type="match status" value="1"/>
</dbReference>
<comment type="caution">
    <text evidence="13">The sequence shown here is derived from an EMBL/GenBank/DDBJ whole genome shotgun (WGS) entry which is preliminary data.</text>
</comment>
<feature type="active site" description="Charge relay system" evidence="6 7">
    <location>
        <position position="222"/>
    </location>
</feature>
<feature type="region of interest" description="Disordered" evidence="8">
    <location>
        <begin position="586"/>
        <end position="605"/>
    </location>
</feature>
<sequence length="770" mass="81998">MAAHGDILRKKVLLWCLGLFVLVHLSAAQSTEKKLYIVYMGSNNLPDAEITTSNHHNLLASVLGSAGTAKTAIVHSYKHGLNGFSALLTETEAAQISAMRGVVSAFPSVSYSLQTTRTWDYMGINLDGNGPWTSTDFGKDTIVATIDTGVWPEHESFDDTAMGPIPQKWNGECEAGLSTPKFQCNKKLIGARYFSAGYEAMWGKMNVSDPTVTVSPRDIEGHGTHTTTTLGGSRTRNVSFQGTLGTGTARGGAANSRLVSYKVCWPGSCQTADIVAAFDMAIHDGVDVIAISLGASSVDYFYDSIAIGSFHAMERGILVVAAGGNSGPDKATVINGAPWILTAAASSIDREYLSDIHLGNNVTYSGPSLNTERIAPKSYPIVDAGDIPAFNTTSDDARLCGEDSLDAEKVKGSIVVCAPGDMFGIYYPEVEVHAKGGVATIIIDEDLKSFAQVFHQPAVTVVSQGVGNHILAYINKTRNPMAMMTPSLMHLGAPAPLAATFSSRGPNSVTPDIFKPDLTAPGVSILAGWSPAASPSEDPSDTRAFGYNILSGTSMSTPHVAGAAALVKAAHPGWSPAAIKSALMTTAKPPDSQHKQNSDGGLAWGSGHIDPKEALDPGLVYNTTFAEYNTFLCSMNYTDDQIRVITGNMTSNMRCPTAKLPANNLNYPSIAAVNFTKPITVVRTVTNVGAPESVYKVEVHHPSGIHVSVRPKTLKFSNEKKVLSYAVTLSPTRTQPWRENWVFGALIWNDDSHRVRTPIAVGPKMSSPFL</sequence>
<accession>A0A8T0I7S7</accession>
<keyword evidence="4 7" id="KW-0378">Hydrolase</keyword>
<dbReference type="EMBL" id="CM026424">
    <property type="protein sequence ID" value="KAG0579562.1"/>
    <property type="molecule type" value="Genomic_DNA"/>
</dbReference>
<evidence type="ECO:0000256" key="5">
    <source>
        <dbReference type="ARBA" id="ARBA00022825"/>
    </source>
</evidence>
<dbReference type="SUPFAM" id="SSF52743">
    <property type="entry name" value="Subtilisin-like"/>
    <property type="match status" value="1"/>
</dbReference>
<evidence type="ECO:0000256" key="8">
    <source>
        <dbReference type="SAM" id="MobiDB-lite"/>
    </source>
</evidence>
<evidence type="ECO:0000313" key="14">
    <source>
        <dbReference type="Proteomes" id="UP000822688"/>
    </source>
</evidence>
<dbReference type="Pfam" id="PF17766">
    <property type="entry name" value="fn3_6"/>
    <property type="match status" value="1"/>
</dbReference>
<evidence type="ECO:0000256" key="3">
    <source>
        <dbReference type="ARBA" id="ARBA00022729"/>
    </source>
</evidence>
<dbReference type="Pfam" id="PF00082">
    <property type="entry name" value="Peptidase_S8"/>
    <property type="match status" value="1"/>
</dbReference>
<dbReference type="InterPro" id="IPR015500">
    <property type="entry name" value="Peptidase_S8_subtilisin-rel"/>
</dbReference>
<protein>
    <recommendedName>
        <fullName evidence="15">Subtilisin-like protease</fullName>
    </recommendedName>
</protein>
<dbReference type="InterPro" id="IPR041469">
    <property type="entry name" value="Subtilisin-like_FN3"/>
</dbReference>
<reference evidence="13" key="1">
    <citation type="submission" date="2020-06" db="EMBL/GenBank/DDBJ databases">
        <title>WGS assembly of Ceratodon purpureus strain R40.</title>
        <authorList>
            <person name="Carey S.B."/>
            <person name="Jenkins J."/>
            <person name="Shu S."/>
            <person name="Lovell J.T."/>
            <person name="Sreedasyam A."/>
            <person name="Maumus F."/>
            <person name="Tiley G.P."/>
            <person name="Fernandez-Pozo N."/>
            <person name="Barry K."/>
            <person name="Chen C."/>
            <person name="Wang M."/>
            <person name="Lipzen A."/>
            <person name="Daum C."/>
            <person name="Saski C.A."/>
            <person name="Payton A.C."/>
            <person name="Mcbreen J.C."/>
            <person name="Conrad R.E."/>
            <person name="Kollar L.M."/>
            <person name="Olsson S."/>
            <person name="Huttunen S."/>
            <person name="Landis J.B."/>
            <person name="Wickett N.J."/>
            <person name="Johnson M.G."/>
            <person name="Rensing S.A."/>
            <person name="Grimwood J."/>
            <person name="Schmutz J."/>
            <person name="Mcdaniel S.F."/>
        </authorList>
    </citation>
    <scope>NUCLEOTIDE SEQUENCE</scope>
    <source>
        <strain evidence="13">R40</strain>
    </source>
</reference>
<dbReference type="InterPro" id="IPR010259">
    <property type="entry name" value="S8pro/Inhibitor_I9"/>
</dbReference>
<evidence type="ECO:0000259" key="12">
    <source>
        <dbReference type="Pfam" id="PF17766"/>
    </source>
</evidence>
<feature type="active site" description="Charge relay system" evidence="6 7">
    <location>
        <position position="147"/>
    </location>
</feature>
<dbReference type="Gene3D" id="3.30.70.80">
    <property type="entry name" value="Peptidase S8 propeptide/proteinase inhibitor I9"/>
    <property type="match status" value="1"/>
</dbReference>
<dbReference type="InterPro" id="IPR023828">
    <property type="entry name" value="Peptidase_S8_Ser-AS"/>
</dbReference>
<feature type="domain" description="Subtilisin-like protease fibronectin type-III" evidence="12">
    <location>
        <begin position="664"/>
        <end position="761"/>
    </location>
</feature>
<organism evidence="13 14">
    <name type="scientific">Ceratodon purpureus</name>
    <name type="common">Fire moss</name>
    <name type="synonym">Dicranum purpureum</name>
    <dbReference type="NCBI Taxonomy" id="3225"/>
    <lineage>
        <taxon>Eukaryota</taxon>
        <taxon>Viridiplantae</taxon>
        <taxon>Streptophyta</taxon>
        <taxon>Embryophyta</taxon>
        <taxon>Bryophyta</taxon>
        <taxon>Bryophytina</taxon>
        <taxon>Bryopsida</taxon>
        <taxon>Dicranidae</taxon>
        <taxon>Pseudoditrichales</taxon>
        <taxon>Ditrichaceae</taxon>
        <taxon>Ceratodon</taxon>
    </lineage>
</organism>
<dbReference type="InterPro" id="IPR045051">
    <property type="entry name" value="SBT"/>
</dbReference>
<dbReference type="EMBL" id="CM026424">
    <property type="protein sequence ID" value="KAG0579563.1"/>
    <property type="molecule type" value="Genomic_DNA"/>
</dbReference>
<dbReference type="InterPro" id="IPR036852">
    <property type="entry name" value="Peptidase_S8/S53_dom_sf"/>
</dbReference>
<dbReference type="FunFam" id="2.60.40.2310:FF:000001">
    <property type="entry name" value="Subtilisin-like protease SBT1.5"/>
    <property type="match status" value="1"/>
</dbReference>
<evidence type="ECO:0000256" key="1">
    <source>
        <dbReference type="ARBA" id="ARBA00011073"/>
    </source>
</evidence>
<dbReference type="GO" id="GO:0004252">
    <property type="term" value="F:serine-type endopeptidase activity"/>
    <property type="evidence" value="ECO:0007669"/>
    <property type="project" value="UniProtKB-UniRule"/>
</dbReference>
<feature type="active site" description="Charge relay system" evidence="6 7">
    <location>
        <position position="554"/>
    </location>
</feature>
<dbReference type="Proteomes" id="UP000822688">
    <property type="component" value="Chromosome 4"/>
</dbReference>
<keyword evidence="3 9" id="KW-0732">Signal</keyword>
<dbReference type="CDD" id="cd04852">
    <property type="entry name" value="Peptidases_S8_3"/>
    <property type="match status" value="1"/>
</dbReference>
<evidence type="ECO:0000256" key="7">
    <source>
        <dbReference type="PROSITE-ProRule" id="PRU01240"/>
    </source>
</evidence>
<keyword evidence="14" id="KW-1185">Reference proteome</keyword>
<dbReference type="Pfam" id="PF05922">
    <property type="entry name" value="Inhibitor_I9"/>
    <property type="match status" value="1"/>
</dbReference>
<keyword evidence="2 7" id="KW-0645">Protease</keyword>
<dbReference type="InterPro" id="IPR034197">
    <property type="entry name" value="Peptidases_S8_3"/>
</dbReference>
<gene>
    <name evidence="13" type="ORF">KC19_4G107000</name>
</gene>
<dbReference type="PRINTS" id="PR00723">
    <property type="entry name" value="SUBTILISIN"/>
</dbReference>
<name>A0A8T0I7S7_CERPU</name>
<feature type="domain" description="Peptidase S8/S53" evidence="10">
    <location>
        <begin position="138"/>
        <end position="592"/>
    </location>
</feature>
<dbReference type="GO" id="GO:0006508">
    <property type="term" value="P:proteolysis"/>
    <property type="evidence" value="ECO:0007669"/>
    <property type="project" value="UniProtKB-KW"/>
</dbReference>
<evidence type="ECO:0000259" key="11">
    <source>
        <dbReference type="Pfam" id="PF05922"/>
    </source>
</evidence>
<proteinExistence type="inferred from homology"/>
<evidence type="ECO:0000256" key="9">
    <source>
        <dbReference type="SAM" id="SignalP"/>
    </source>
</evidence>
<evidence type="ECO:0000256" key="6">
    <source>
        <dbReference type="PIRSR" id="PIRSR615500-1"/>
    </source>
</evidence>
<dbReference type="CDD" id="cd02120">
    <property type="entry name" value="PA_subtilisin_like"/>
    <property type="match status" value="1"/>
</dbReference>
<dbReference type="Gene3D" id="2.60.40.2310">
    <property type="match status" value="1"/>
</dbReference>
<dbReference type="PANTHER" id="PTHR10795">
    <property type="entry name" value="PROPROTEIN CONVERTASE SUBTILISIN/KEXIN"/>
    <property type="match status" value="1"/>
</dbReference>
<evidence type="ECO:0000256" key="2">
    <source>
        <dbReference type="ARBA" id="ARBA00022670"/>
    </source>
</evidence>
<feature type="domain" description="Inhibitor I9" evidence="11">
    <location>
        <begin position="36"/>
        <end position="114"/>
    </location>
</feature>
<evidence type="ECO:0000313" key="13">
    <source>
        <dbReference type="EMBL" id="KAG0579562.1"/>
    </source>
</evidence>
<dbReference type="InterPro" id="IPR037045">
    <property type="entry name" value="S8pro/Inhibitor_I9_sf"/>
</dbReference>
<dbReference type="PROSITE" id="PS00138">
    <property type="entry name" value="SUBTILASE_SER"/>
    <property type="match status" value="1"/>
</dbReference>
<evidence type="ECO:0008006" key="15">
    <source>
        <dbReference type="Google" id="ProtNLM"/>
    </source>
</evidence>
<keyword evidence="5 7" id="KW-0720">Serine protease</keyword>
<dbReference type="InterPro" id="IPR000209">
    <property type="entry name" value="Peptidase_S8/S53_dom"/>
</dbReference>
<comment type="similarity">
    <text evidence="1 7">Belongs to the peptidase S8 family.</text>
</comment>
<dbReference type="PROSITE" id="PS51892">
    <property type="entry name" value="SUBTILASE"/>
    <property type="match status" value="1"/>
</dbReference>
<evidence type="ECO:0000256" key="4">
    <source>
        <dbReference type="ARBA" id="ARBA00022801"/>
    </source>
</evidence>
<feature type="chain" id="PRO_5036435076" description="Subtilisin-like protease" evidence="9">
    <location>
        <begin position="29"/>
        <end position="770"/>
    </location>
</feature>
<feature type="signal peptide" evidence="9">
    <location>
        <begin position="1"/>
        <end position="28"/>
    </location>
</feature>
<dbReference type="AlphaFoldDB" id="A0A8T0I7S7"/>
<dbReference type="Gene3D" id="3.50.30.30">
    <property type="match status" value="1"/>
</dbReference>
<dbReference type="FunFam" id="3.30.70.80:FF:000002">
    <property type="entry name" value="Subtilisin-like protease SBT5.3"/>
    <property type="match status" value="1"/>
</dbReference>